<accession>A0A4S1E028</accession>
<comment type="caution">
    <text evidence="2">The sequence shown here is derived from an EMBL/GenBank/DDBJ whole genome shotgun (WGS) entry which is preliminary data.</text>
</comment>
<dbReference type="Pfam" id="PF10282">
    <property type="entry name" value="Lactonase"/>
    <property type="match status" value="1"/>
</dbReference>
<dbReference type="PANTHER" id="PTHR47197">
    <property type="entry name" value="PROTEIN NIRF"/>
    <property type="match status" value="1"/>
</dbReference>
<proteinExistence type="predicted"/>
<gene>
    <name evidence="2" type="ORF">EM932_06300</name>
</gene>
<keyword evidence="1" id="KW-1133">Transmembrane helix</keyword>
<keyword evidence="3" id="KW-1185">Reference proteome</keyword>
<dbReference type="InterPro" id="IPR015943">
    <property type="entry name" value="WD40/YVTN_repeat-like_dom_sf"/>
</dbReference>
<reference evidence="2 3" key="1">
    <citation type="submission" date="2019-04" db="EMBL/GenBank/DDBJ databases">
        <authorList>
            <person name="Liu A."/>
        </authorList>
    </citation>
    <scope>NUCLEOTIDE SEQUENCE [LARGE SCALE GENOMIC DNA]</scope>
    <source>
        <strain evidence="2 3">RZ03</strain>
    </source>
</reference>
<dbReference type="SUPFAM" id="SSF51004">
    <property type="entry name" value="C-terminal (heme d1) domain of cytochrome cd1-nitrite reductase"/>
    <property type="match status" value="1"/>
</dbReference>
<organism evidence="2 3">
    <name type="scientific">Flavivirga rizhaonensis</name>
    <dbReference type="NCBI Taxonomy" id="2559571"/>
    <lineage>
        <taxon>Bacteria</taxon>
        <taxon>Pseudomonadati</taxon>
        <taxon>Bacteroidota</taxon>
        <taxon>Flavobacteriia</taxon>
        <taxon>Flavobacteriales</taxon>
        <taxon>Flavobacteriaceae</taxon>
        <taxon>Flavivirga</taxon>
    </lineage>
</organism>
<dbReference type="PANTHER" id="PTHR47197:SF3">
    <property type="entry name" value="DIHYDRO-HEME D1 DEHYDROGENASE"/>
    <property type="match status" value="1"/>
</dbReference>
<dbReference type="Proteomes" id="UP000307602">
    <property type="component" value="Unassembled WGS sequence"/>
</dbReference>
<evidence type="ECO:0000256" key="1">
    <source>
        <dbReference type="SAM" id="Phobius"/>
    </source>
</evidence>
<keyword evidence="1" id="KW-0812">Transmembrane</keyword>
<dbReference type="InterPro" id="IPR019405">
    <property type="entry name" value="Lactonase_7-beta_prop"/>
</dbReference>
<dbReference type="SUPFAM" id="SSF101898">
    <property type="entry name" value="NHL repeat"/>
    <property type="match status" value="1"/>
</dbReference>
<dbReference type="AlphaFoldDB" id="A0A4S1E028"/>
<keyword evidence="1" id="KW-0472">Membrane</keyword>
<dbReference type="InterPro" id="IPR011048">
    <property type="entry name" value="Haem_d1_sf"/>
</dbReference>
<dbReference type="InterPro" id="IPR051200">
    <property type="entry name" value="Host-pathogen_enzymatic-act"/>
</dbReference>
<dbReference type="OrthoDB" id="1391862at2"/>
<name>A0A4S1E028_9FLAO</name>
<evidence type="ECO:0000313" key="3">
    <source>
        <dbReference type="Proteomes" id="UP000307602"/>
    </source>
</evidence>
<dbReference type="EMBL" id="SRSO01000006">
    <property type="protein sequence ID" value="TGV03633.1"/>
    <property type="molecule type" value="Genomic_DNA"/>
</dbReference>
<feature type="transmembrane region" description="Helical" evidence="1">
    <location>
        <begin position="15"/>
        <end position="34"/>
    </location>
</feature>
<sequence length="719" mass="80801">MLLHLLINIKRMRKGIYIGLATLTVISIGTVLFIKSKKKKKKDIETNSIKKVIQGKEDNFMSARSSSEHKTPEFKKSLHRWGTKQGVIDVAYPSVKHQNTSKHKSLLERWGTEEGIIDVADDKTRHGNTSEQNTLTYKKLLHQWGTEQGIIDVADHETKYKNSSKQKTPTYKKSLLRWGTKEGVIDVALETTKRQKTKKLNAIKITGDSITKSHQIDPEKKDNSENLNDYYKILQNDFDVTQVTVKNSSNEERTIKLWNASTNEPITEEFPTDIDVTQFEKNSVEVGVHPQGVISNPANGFIYVANQLSDSVSVLDINGNTITTIQLDAIDLPGSTSPVAITVNTIQSSSNYGLIYVVGSVSNTVTIIGLNHEIVTVINVGIRPLDIAFNPINEYIYVANFLSDTISVIDINGIIVDSILPVSKPVNMAINYENGDVFIINSGNDSVGVFNKDHVLIIQLNYGFKLGSIVYHPITKNMYASALIFGTILVINPYDFQDESINVGNQPYGITYNAKSQLLYVGNRADETYSIINSENVVIDTLNYSDINIGLASHTTENFIFNTDTSKNLLHLIGFRYETNISVNEEYYESQENFQHNPAILKHLKVIASGEERFKVLQLLDASISGKQSCKSLSFGNYHNPKNFDNISEVFDIEGVVIDRKHGWCFKIASNQTISLLLYYKQFEMYNLLPEKSRKSFGVKMSKGIPKSWLKTKQEPSKL</sequence>
<dbReference type="Gene3D" id="2.130.10.10">
    <property type="entry name" value="YVTN repeat-like/Quinoprotein amine dehydrogenase"/>
    <property type="match status" value="2"/>
</dbReference>
<evidence type="ECO:0000313" key="2">
    <source>
        <dbReference type="EMBL" id="TGV03633.1"/>
    </source>
</evidence>
<protein>
    <submittedName>
        <fullName evidence="2">YncE family protein</fullName>
    </submittedName>
</protein>